<evidence type="ECO:0000313" key="3">
    <source>
        <dbReference type="EMBL" id="QDS90399.1"/>
    </source>
</evidence>
<proteinExistence type="predicted"/>
<dbReference type="PROSITE" id="PS51257">
    <property type="entry name" value="PROKAR_LIPOPROTEIN"/>
    <property type="match status" value="1"/>
</dbReference>
<dbReference type="KEGG" id="ruv:EC9_46070"/>
<feature type="chain" id="PRO_5021872913" evidence="2">
    <location>
        <begin position="19"/>
        <end position="175"/>
    </location>
</feature>
<gene>
    <name evidence="3" type="ORF">EC9_46070</name>
</gene>
<evidence type="ECO:0000313" key="4">
    <source>
        <dbReference type="Proteomes" id="UP000319557"/>
    </source>
</evidence>
<evidence type="ECO:0000256" key="1">
    <source>
        <dbReference type="SAM" id="MobiDB-lite"/>
    </source>
</evidence>
<accession>A0A517M699</accession>
<feature type="signal peptide" evidence="2">
    <location>
        <begin position="1"/>
        <end position="18"/>
    </location>
</feature>
<dbReference type="RefSeq" id="WP_246105824.1">
    <property type="nucleotide sequence ID" value="NZ_CP036261.1"/>
</dbReference>
<keyword evidence="2" id="KW-0732">Signal</keyword>
<sequence precursor="true">MKFSNWFLSALLATGALGLTGCKPADTATEDATPAAESATDDHGHDHPETDHSEAGHGHDVGPHDGTIADWGGGKFHVEFTVDHDKTEATVYVLGGDEKTAAPIASEAIELTIVDPEMQVTLKPSPQEGDPDGTASRFVGTHEKLGVVQEYAGTMTGVIDGTPYTGEFKEEAHTH</sequence>
<dbReference type="Proteomes" id="UP000319557">
    <property type="component" value="Chromosome"/>
</dbReference>
<reference evidence="3 4" key="1">
    <citation type="submission" date="2019-02" db="EMBL/GenBank/DDBJ databases">
        <title>Deep-cultivation of Planctomycetes and their phenomic and genomic characterization uncovers novel biology.</title>
        <authorList>
            <person name="Wiegand S."/>
            <person name="Jogler M."/>
            <person name="Boedeker C."/>
            <person name="Pinto D."/>
            <person name="Vollmers J."/>
            <person name="Rivas-Marin E."/>
            <person name="Kohn T."/>
            <person name="Peeters S.H."/>
            <person name="Heuer A."/>
            <person name="Rast P."/>
            <person name="Oberbeckmann S."/>
            <person name="Bunk B."/>
            <person name="Jeske O."/>
            <person name="Meyerdierks A."/>
            <person name="Storesund J.E."/>
            <person name="Kallscheuer N."/>
            <person name="Luecker S."/>
            <person name="Lage O.M."/>
            <person name="Pohl T."/>
            <person name="Merkel B.J."/>
            <person name="Hornburger P."/>
            <person name="Mueller R.-W."/>
            <person name="Bruemmer F."/>
            <person name="Labrenz M."/>
            <person name="Spormann A.M."/>
            <person name="Op den Camp H."/>
            <person name="Overmann J."/>
            <person name="Amann R."/>
            <person name="Jetten M.S.M."/>
            <person name="Mascher T."/>
            <person name="Medema M.H."/>
            <person name="Devos D.P."/>
            <person name="Kaster A.-K."/>
            <person name="Ovreas L."/>
            <person name="Rohde M."/>
            <person name="Galperin M.Y."/>
            <person name="Jogler C."/>
        </authorList>
    </citation>
    <scope>NUCLEOTIDE SEQUENCE [LARGE SCALE GENOMIC DNA]</scope>
    <source>
        <strain evidence="3 4">EC9</strain>
    </source>
</reference>
<keyword evidence="4" id="KW-1185">Reference proteome</keyword>
<dbReference type="EMBL" id="CP036261">
    <property type="protein sequence ID" value="QDS90399.1"/>
    <property type="molecule type" value="Genomic_DNA"/>
</dbReference>
<feature type="compositionally biased region" description="Low complexity" evidence="1">
    <location>
        <begin position="28"/>
        <end position="38"/>
    </location>
</feature>
<protein>
    <submittedName>
        <fullName evidence="3">Uncharacterized protein</fullName>
    </submittedName>
</protein>
<feature type="compositionally biased region" description="Basic and acidic residues" evidence="1">
    <location>
        <begin position="40"/>
        <end position="63"/>
    </location>
</feature>
<name>A0A517M699_9BACT</name>
<dbReference type="AlphaFoldDB" id="A0A517M699"/>
<organism evidence="3 4">
    <name type="scientific">Rosistilla ulvae</name>
    <dbReference type="NCBI Taxonomy" id="1930277"/>
    <lineage>
        <taxon>Bacteria</taxon>
        <taxon>Pseudomonadati</taxon>
        <taxon>Planctomycetota</taxon>
        <taxon>Planctomycetia</taxon>
        <taxon>Pirellulales</taxon>
        <taxon>Pirellulaceae</taxon>
        <taxon>Rosistilla</taxon>
    </lineage>
</organism>
<evidence type="ECO:0000256" key="2">
    <source>
        <dbReference type="SAM" id="SignalP"/>
    </source>
</evidence>
<feature type="region of interest" description="Disordered" evidence="1">
    <location>
        <begin position="28"/>
        <end position="66"/>
    </location>
</feature>